<dbReference type="OMA" id="WVRICKS"/>
<feature type="transmembrane region" description="Helical" evidence="7">
    <location>
        <begin position="265"/>
        <end position="287"/>
    </location>
</feature>
<feature type="signal peptide" evidence="8">
    <location>
        <begin position="1"/>
        <end position="22"/>
    </location>
</feature>
<gene>
    <name evidence="9" type="ORF">MICPUN_63824</name>
</gene>
<comment type="function">
    <text evidence="6 7">Acts as a Mg(2+) transporter. Can also transport other divalent cations such as Fe(2+), Sr(2+), Ba(2+), Mn(2+) and Co(2+) but to a much less extent than Mg(2+).</text>
</comment>
<dbReference type="Gene3D" id="1.10.3730.20">
    <property type="match status" value="1"/>
</dbReference>
<feature type="chain" id="PRO_5002909130" description="Probable magnesium transporter" evidence="8">
    <location>
        <begin position="23"/>
        <end position="375"/>
    </location>
</feature>
<keyword evidence="8" id="KW-0732">Signal</keyword>
<keyword evidence="7" id="KW-0460">Magnesium</keyword>
<dbReference type="Pfam" id="PF05653">
    <property type="entry name" value="Mg_trans_NIPA"/>
    <property type="match status" value="1"/>
</dbReference>
<protein>
    <recommendedName>
        <fullName evidence="7">Probable magnesium transporter</fullName>
    </recommendedName>
</protein>
<keyword evidence="7" id="KW-1003">Cell membrane</keyword>
<evidence type="ECO:0000256" key="7">
    <source>
        <dbReference type="RuleBase" id="RU363078"/>
    </source>
</evidence>
<reference evidence="9 10" key="1">
    <citation type="journal article" date="2009" name="Science">
        <title>Green evolution and dynamic adaptations revealed by genomes of the marine picoeukaryotes Micromonas.</title>
        <authorList>
            <person name="Worden A.Z."/>
            <person name="Lee J.H."/>
            <person name="Mock T."/>
            <person name="Rouze P."/>
            <person name="Simmons M.P."/>
            <person name="Aerts A.L."/>
            <person name="Allen A.E."/>
            <person name="Cuvelier M.L."/>
            <person name="Derelle E."/>
            <person name="Everett M.V."/>
            <person name="Foulon E."/>
            <person name="Grimwood J."/>
            <person name="Gundlach H."/>
            <person name="Henrissat B."/>
            <person name="Napoli C."/>
            <person name="McDonald S.M."/>
            <person name="Parker M.S."/>
            <person name="Rombauts S."/>
            <person name="Salamov A."/>
            <person name="Von Dassow P."/>
            <person name="Badger J.H."/>
            <person name="Coutinho P.M."/>
            <person name="Demir E."/>
            <person name="Dubchak I."/>
            <person name="Gentemann C."/>
            <person name="Eikrem W."/>
            <person name="Gready J.E."/>
            <person name="John U."/>
            <person name="Lanier W."/>
            <person name="Lindquist E.A."/>
            <person name="Lucas S."/>
            <person name="Mayer K.F."/>
            <person name="Moreau H."/>
            <person name="Not F."/>
            <person name="Otillar R."/>
            <person name="Panaud O."/>
            <person name="Pangilinan J."/>
            <person name="Paulsen I."/>
            <person name="Piegu B."/>
            <person name="Poliakov A."/>
            <person name="Robbens S."/>
            <person name="Schmutz J."/>
            <person name="Toulza E."/>
            <person name="Wyss T."/>
            <person name="Zelensky A."/>
            <person name="Zhou K."/>
            <person name="Armbrust E.V."/>
            <person name="Bhattacharya D."/>
            <person name="Goodenough U.W."/>
            <person name="Van de Peer Y."/>
            <person name="Grigoriev I.V."/>
        </authorList>
    </citation>
    <scope>NUCLEOTIDE SEQUENCE [LARGE SCALE GENOMIC DNA]</scope>
    <source>
        <strain evidence="10">RCC299 / NOUM17</strain>
    </source>
</reference>
<feature type="transmembrane region" description="Helical" evidence="7">
    <location>
        <begin position="101"/>
        <end position="119"/>
    </location>
</feature>
<evidence type="ECO:0000313" key="10">
    <source>
        <dbReference type="Proteomes" id="UP000002009"/>
    </source>
</evidence>
<dbReference type="GeneID" id="8248775"/>
<evidence type="ECO:0000256" key="3">
    <source>
        <dbReference type="ARBA" id="ARBA00022692"/>
    </source>
</evidence>
<dbReference type="PANTHER" id="PTHR12570:SF65">
    <property type="entry name" value="MAGNESIUM TRANSPORTER NIPA9-RELATED"/>
    <property type="match status" value="1"/>
</dbReference>
<organism evidence="9 10">
    <name type="scientific">Micromonas commoda (strain RCC299 / NOUM17 / CCMP2709)</name>
    <name type="common">Picoplanktonic green alga</name>
    <dbReference type="NCBI Taxonomy" id="296587"/>
    <lineage>
        <taxon>Eukaryota</taxon>
        <taxon>Viridiplantae</taxon>
        <taxon>Chlorophyta</taxon>
        <taxon>Mamiellophyceae</taxon>
        <taxon>Mamiellales</taxon>
        <taxon>Mamiellaceae</taxon>
        <taxon>Micromonas</taxon>
    </lineage>
</organism>
<evidence type="ECO:0000256" key="8">
    <source>
        <dbReference type="SAM" id="SignalP"/>
    </source>
</evidence>
<dbReference type="GO" id="GO:0005769">
    <property type="term" value="C:early endosome"/>
    <property type="evidence" value="ECO:0007669"/>
    <property type="project" value="UniProtKB-SubCell"/>
</dbReference>
<keyword evidence="10" id="KW-1185">Reference proteome</keyword>
<dbReference type="InterPro" id="IPR008521">
    <property type="entry name" value="Mg_trans_NIPA"/>
</dbReference>
<dbReference type="GO" id="GO:0005886">
    <property type="term" value="C:plasma membrane"/>
    <property type="evidence" value="ECO:0007669"/>
    <property type="project" value="UniProtKB-SubCell"/>
</dbReference>
<accession>C1EFK6</accession>
<comment type="subunit">
    <text evidence="7">Homodimer.</text>
</comment>
<keyword evidence="7" id="KW-0406">Ion transport</keyword>
<dbReference type="FunCoup" id="C1EFK6">
    <property type="interactions" value="150"/>
</dbReference>
<dbReference type="InParanoid" id="C1EFK6"/>
<dbReference type="GO" id="GO:0015095">
    <property type="term" value="F:magnesium ion transmembrane transporter activity"/>
    <property type="evidence" value="ECO:0007669"/>
    <property type="project" value="UniProtKB-UniRule"/>
</dbReference>
<keyword evidence="4 7" id="KW-1133">Transmembrane helix</keyword>
<dbReference type="KEGG" id="mis:MICPUN_63824"/>
<dbReference type="SUPFAM" id="SSF103481">
    <property type="entry name" value="Multidrug resistance efflux transporter EmrE"/>
    <property type="match status" value="1"/>
</dbReference>
<comment type="subcellular location">
    <subcellularLocation>
        <location evidence="7">Cell membrane</location>
        <topology evidence="7">Multi-pass membrane protein</topology>
    </subcellularLocation>
    <subcellularLocation>
        <location evidence="7">Early endosome</location>
    </subcellularLocation>
    <subcellularLocation>
        <location evidence="1">Membrane</location>
        <topology evidence="1">Multi-pass membrane protein</topology>
    </subcellularLocation>
</comment>
<keyword evidence="5 7" id="KW-0472">Membrane</keyword>
<sequence length="375" mass="38985">MVAVFAVFIVAVAASCINVGKALQKQGTKNLPRLVLDPKVIGTYLSDETWAAGMALDVFGGLLMVAAIARAPVSVVQPVAAGGVAVLAVYSHYKLGETLQAKEWAGVALAVIGTIGIGWNSEEQQPAELSGFRYLIGAFLVAAVVSAPGYYKWHATKDKAMNRLGVNRSGKKVVGLVGMGSPHHLRTSHQVGGTGQEGGGRVEEVFAGLQAGTFFSLSALACKLGFILGGRMSFMFVLLGLGASVGLTAFGLVCQTRGLKDGNSVVVCTCGNVAQMITAVVFGVVILGERLPTSTWTALRNWSLSWCMILGGVVLISGITVDDIPVEQIKESVDKGLGGLGGLQGLVNGMGGGRNKMILPLVNPPPRVKEGHSKE</sequence>
<feature type="transmembrane region" description="Helical" evidence="7">
    <location>
        <begin position="302"/>
        <end position="321"/>
    </location>
</feature>
<keyword evidence="7" id="KW-0813">Transport</keyword>
<comment type="similarity">
    <text evidence="2 7">Belongs to the NIPA (TC 2.A.7) family.</text>
</comment>
<evidence type="ECO:0000256" key="2">
    <source>
        <dbReference type="ARBA" id="ARBA00007001"/>
    </source>
</evidence>
<feature type="transmembrane region" description="Helical" evidence="7">
    <location>
        <begin position="131"/>
        <end position="151"/>
    </location>
</feature>
<comment type="caution">
    <text evidence="7">Lacks conserved residue(s) required for the propagation of feature annotation.</text>
</comment>
<dbReference type="EMBL" id="CP001331">
    <property type="protein sequence ID" value="ACO66871.1"/>
    <property type="molecule type" value="Genomic_DNA"/>
</dbReference>
<dbReference type="AlphaFoldDB" id="C1EFK6"/>
<dbReference type="OrthoDB" id="1911792at2759"/>
<proteinExistence type="inferred from homology"/>
<evidence type="ECO:0000313" key="9">
    <source>
        <dbReference type="EMBL" id="ACO66871.1"/>
    </source>
</evidence>
<name>C1EFK6_MICCC</name>
<keyword evidence="7" id="KW-0967">Endosome</keyword>
<feature type="transmembrane region" description="Helical" evidence="7">
    <location>
        <begin position="205"/>
        <end position="228"/>
    </location>
</feature>
<evidence type="ECO:0000256" key="1">
    <source>
        <dbReference type="ARBA" id="ARBA00004141"/>
    </source>
</evidence>
<feature type="transmembrane region" description="Helical" evidence="7">
    <location>
        <begin position="62"/>
        <end position="89"/>
    </location>
</feature>
<evidence type="ECO:0000256" key="4">
    <source>
        <dbReference type="ARBA" id="ARBA00022989"/>
    </source>
</evidence>
<feature type="transmembrane region" description="Helical" evidence="7">
    <location>
        <begin position="234"/>
        <end position="253"/>
    </location>
</feature>
<keyword evidence="3 7" id="KW-0812">Transmembrane</keyword>
<dbReference type="RefSeq" id="XP_002505613.1">
    <property type="nucleotide sequence ID" value="XM_002505567.1"/>
</dbReference>
<evidence type="ECO:0000256" key="5">
    <source>
        <dbReference type="ARBA" id="ARBA00023136"/>
    </source>
</evidence>
<dbReference type="Proteomes" id="UP000002009">
    <property type="component" value="Chromosome 13"/>
</dbReference>
<dbReference type="PANTHER" id="PTHR12570">
    <property type="match status" value="1"/>
</dbReference>
<dbReference type="InterPro" id="IPR037185">
    <property type="entry name" value="EmrE-like"/>
</dbReference>
<evidence type="ECO:0000256" key="6">
    <source>
        <dbReference type="ARBA" id="ARBA00025284"/>
    </source>
</evidence>
<dbReference type="eggNOG" id="ENOG502QSWV">
    <property type="taxonomic scope" value="Eukaryota"/>
</dbReference>